<dbReference type="SUPFAM" id="SSF49299">
    <property type="entry name" value="PKD domain"/>
    <property type="match status" value="2"/>
</dbReference>
<dbReference type="InterPro" id="IPR013783">
    <property type="entry name" value="Ig-like_fold"/>
</dbReference>
<dbReference type="EMBL" id="CP119075">
    <property type="protein sequence ID" value="WED63358.1"/>
    <property type="molecule type" value="Genomic_DNA"/>
</dbReference>
<evidence type="ECO:0000313" key="2">
    <source>
        <dbReference type="EMBL" id="WED63358.1"/>
    </source>
</evidence>
<dbReference type="InterPro" id="IPR000601">
    <property type="entry name" value="PKD_dom"/>
</dbReference>
<organism evidence="2 3">
    <name type="scientific">Synoicihabitans lomoniglobus</name>
    <dbReference type="NCBI Taxonomy" id="2909285"/>
    <lineage>
        <taxon>Bacteria</taxon>
        <taxon>Pseudomonadati</taxon>
        <taxon>Verrucomicrobiota</taxon>
        <taxon>Opitutia</taxon>
        <taxon>Opitutales</taxon>
        <taxon>Opitutaceae</taxon>
        <taxon>Synoicihabitans</taxon>
    </lineage>
</organism>
<sequence>MKTLTQLAILLCINQITTANDYIVITNSDIEATCGGFHDTLVFDEIIGTSPSEIAVVWLRKILETNGIQSETVSFYEAPVSNARAKVSPTGEREIYYDEVWLLDQMENDSEENRNWAALGLLAHEAAHIHYTHIITGDKKKRKENELIADEWSGWALYHLNANLEQAYLWLDLGNEEGETEGYPAKNVRKAYIRKGWLRAKSTPNSITSNFTPSSLLGVAPLQVTFDNTSEGEVTLWSWNFGNGETSTEKNPSYTFKNPGDYVVTLKVANNTSSDISQRKISILEKIKPDFTAIPREGTAPLSVKFTNTSSGKIDKVNWNFGDGTISDEFNPIHRYENPGLYEIRLVASGQAGSEFEYKSNYIIVSEVPDEEPSCEIDDIKITHNIQIRDPNAGFLAPAMRILLEGILTGVKGKKIEIIATFDYLTQYGFIEPLVANPLETRFKDSLGNVAVKSGVIRLNENDYDFSESIFKNRLELPYYALNIIRGAGYRNKLYTKIHVYIDSNHAYTSDVKEWILYN</sequence>
<dbReference type="KEGG" id="slom:PXH66_13550"/>
<keyword evidence="3" id="KW-1185">Reference proteome</keyword>
<dbReference type="AlphaFoldDB" id="A0AAE9ZY77"/>
<dbReference type="RefSeq" id="WP_330927566.1">
    <property type="nucleotide sequence ID" value="NZ_CP119075.1"/>
</dbReference>
<evidence type="ECO:0000259" key="1">
    <source>
        <dbReference type="PROSITE" id="PS50093"/>
    </source>
</evidence>
<dbReference type="PANTHER" id="PTHR36842:SF1">
    <property type="entry name" value="PROTEIN TOLB"/>
    <property type="match status" value="1"/>
</dbReference>
<dbReference type="PROSITE" id="PS50093">
    <property type="entry name" value="PKD"/>
    <property type="match status" value="2"/>
</dbReference>
<evidence type="ECO:0000313" key="3">
    <source>
        <dbReference type="Proteomes" id="UP001218638"/>
    </source>
</evidence>
<dbReference type="Gene3D" id="2.60.40.10">
    <property type="entry name" value="Immunoglobulins"/>
    <property type="match status" value="2"/>
</dbReference>
<dbReference type="Pfam" id="PF18911">
    <property type="entry name" value="PKD_4"/>
    <property type="match status" value="2"/>
</dbReference>
<dbReference type="InterPro" id="IPR035986">
    <property type="entry name" value="PKD_dom_sf"/>
</dbReference>
<name>A0AAE9ZY77_9BACT</name>
<dbReference type="Proteomes" id="UP001218638">
    <property type="component" value="Chromosome"/>
</dbReference>
<dbReference type="SMART" id="SM00089">
    <property type="entry name" value="PKD"/>
    <property type="match status" value="2"/>
</dbReference>
<gene>
    <name evidence="2" type="ORF">PXH66_13550</name>
</gene>
<protein>
    <submittedName>
        <fullName evidence="2">PKD domain-containing protein</fullName>
    </submittedName>
</protein>
<accession>A0AAE9ZY77</accession>
<dbReference type="InterPro" id="IPR022409">
    <property type="entry name" value="PKD/Chitinase_dom"/>
</dbReference>
<feature type="domain" description="PKD" evidence="1">
    <location>
        <begin position="287"/>
        <end position="354"/>
    </location>
</feature>
<dbReference type="PANTHER" id="PTHR36842">
    <property type="entry name" value="PROTEIN TOLB HOMOLOG"/>
    <property type="match status" value="1"/>
</dbReference>
<feature type="domain" description="PKD" evidence="1">
    <location>
        <begin position="207"/>
        <end position="277"/>
    </location>
</feature>
<dbReference type="CDD" id="cd00146">
    <property type="entry name" value="PKD"/>
    <property type="match status" value="2"/>
</dbReference>
<proteinExistence type="predicted"/>
<reference evidence="2" key="1">
    <citation type="submission" date="2023-03" db="EMBL/GenBank/DDBJ databases">
        <title>Lomoglobus Profundus gen. nov., sp. nov., a novel member of the phylum Verrucomicrobia, isolated from deep-marine sediment of South China Sea.</title>
        <authorList>
            <person name="Ahmad T."/>
            <person name="Ishaq S.E."/>
            <person name="Wang F."/>
        </authorList>
    </citation>
    <scope>NUCLEOTIDE SEQUENCE</scope>
    <source>
        <strain evidence="2">LMO-M01</strain>
    </source>
</reference>